<protein>
    <submittedName>
        <fullName evidence="3">Uncharacterized protein</fullName>
    </submittedName>
</protein>
<evidence type="ECO:0000256" key="2">
    <source>
        <dbReference type="SAM" id="SignalP"/>
    </source>
</evidence>
<dbReference type="OrthoDB" id="3061561at2759"/>
<comment type="caution">
    <text evidence="3">The sequence shown here is derived from an EMBL/GenBank/DDBJ whole genome shotgun (WGS) entry which is preliminary data.</text>
</comment>
<evidence type="ECO:0000313" key="3">
    <source>
        <dbReference type="EMBL" id="KAF5585160.1"/>
    </source>
</evidence>
<dbReference type="Proteomes" id="UP000546213">
    <property type="component" value="Unassembled WGS sequence"/>
</dbReference>
<dbReference type="EMBL" id="JAAOAS010000212">
    <property type="protein sequence ID" value="KAF5585160.1"/>
    <property type="molecule type" value="Genomic_DNA"/>
</dbReference>
<sequence length="244" mass="27310">MAFLPLAVIVCFLPLIHSNSFKTQCTLPGLDANYVSGPDVRSTLDIFWSSVATIFLCTWTVLHLNIPEQSSDTEDQAPGSLTPGSEPQEPGTAAPGVGGQDSNNSISCRFRSFRRWLSRKPKWMLVTIILPEFLVGKSMADYVAARRSARCTVMQQRAQDAGIEWTMTHAFYANMGGFILKNGLERTSLIQPMPSLPKLCAYSIKLARCFNGTLQVLHDLPTESRKFESPEYRIYVRSHTFLER</sequence>
<dbReference type="PANTHER" id="PTHR35043:SF8">
    <property type="entry name" value="DUF4220 DOMAIN-CONTAINING PROTEIN"/>
    <property type="match status" value="1"/>
</dbReference>
<evidence type="ECO:0000313" key="4">
    <source>
        <dbReference type="Proteomes" id="UP000546213"/>
    </source>
</evidence>
<dbReference type="AlphaFoldDB" id="A0A8H5P3J1"/>
<organism evidence="3 4">
    <name type="scientific">Fusarium pseudocircinatum</name>
    <dbReference type="NCBI Taxonomy" id="56676"/>
    <lineage>
        <taxon>Eukaryota</taxon>
        <taxon>Fungi</taxon>
        <taxon>Dikarya</taxon>
        <taxon>Ascomycota</taxon>
        <taxon>Pezizomycotina</taxon>
        <taxon>Sordariomycetes</taxon>
        <taxon>Hypocreomycetidae</taxon>
        <taxon>Hypocreales</taxon>
        <taxon>Nectriaceae</taxon>
        <taxon>Fusarium</taxon>
        <taxon>Fusarium fujikuroi species complex</taxon>
    </lineage>
</organism>
<accession>A0A8H5P3J1</accession>
<reference evidence="3 4" key="1">
    <citation type="submission" date="2020-05" db="EMBL/GenBank/DDBJ databases">
        <title>Identification and distribution of gene clusters putatively required for synthesis of sphingolipid metabolism inhibitors in phylogenetically diverse species of the filamentous fungus Fusarium.</title>
        <authorList>
            <person name="Kim H.-S."/>
            <person name="Busman M."/>
            <person name="Brown D.W."/>
            <person name="Divon H."/>
            <person name="Uhlig S."/>
            <person name="Proctor R.H."/>
        </authorList>
    </citation>
    <scope>NUCLEOTIDE SEQUENCE [LARGE SCALE GENOMIC DNA]</scope>
    <source>
        <strain evidence="3 4">NRRL 36939</strain>
    </source>
</reference>
<feature type="signal peptide" evidence="2">
    <location>
        <begin position="1"/>
        <end position="18"/>
    </location>
</feature>
<evidence type="ECO:0000256" key="1">
    <source>
        <dbReference type="SAM" id="MobiDB-lite"/>
    </source>
</evidence>
<name>A0A8H5P3J1_9HYPO</name>
<gene>
    <name evidence="3" type="ORF">FPCIR_8428</name>
</gene>
<keyword evidence="2" id="KW-0732">Signal</keyword>
<feature type="chain" id="PRO_5034500795" evidence="2">
    <location>
        <begin position="19"/>
        <end position="244"/>
    </location>
</feature>
<dbReference type="PANTHER" id="PTHR35043">
    <property type="entry name" value="TRANSCRIPTION FACTOR DOMAIN-CONTAINING PROTEIN"/>
    <property type="match status" value="1"/>
</dbReference>
<feature type="region of interest" description="Disordered" evidence="1">
    <location>
        <begin position="70"/>
        <end position="103"/>
    </location>
</feature>
<proteinExistence type="predicted"/>
<keyword evidence="4" id="KW-1185">Reference proteome</keyword>